<evidence type="ECO:0000313" key="1">
    <source>
        <dbReference type="EMBL" id="DAG06016.1"/>
    </source>
</evidence>
<name>A0A8S5VH61_9CAUD</name>
<organism evidence="1">
    <name type="scientific">Myoviridae sp. ctkfK18</name>
    <dbReference type="NCBI Taxonomy" id="2825165"/>
    <lineage>
        <taxon>Viruses</taxon>
        <taxon>Duplodnaviria</taxon>
        <taxon>Heunggongvirae</taxon>
        <taxon>Uroviricota</taxon>
        <taxon>Caudoviricetes</taxon>
    </lineage>
</organism>
<dbReference type="EMBL" id="BK016265">
    <property type="protein sequence ID" value="DAG06016.1"/>
    <property type="molecule type" value="Genomic_DNA"/>
</dbReference>
<sequence length="194" mass="23108">MDKHIRMALNSSAIIANSSWEATCFNILEYSKRIRRSWKRKDVIRLLCLIDIADSFESYPFYVNVTEKYGLNKLLQKYMNRIFRYNRKYIRTSSTNHNNGRIYSMETIRKYLKDGIDQYIKTEEVDRPKEVSGDNNGLNIKFTFDTDNLYDKSDEKPKDEVKAVLEVMNRWKEYTGDTEPLPRMIYRGGGYEPY</sequence>
<proteinExistence type="predicted"/>
<accession>A0A8S5VH61</accession>
<protein>
    <submittedName>
        <fullName evidence="1">Uncharacterized protein</fullName>
    </submittedName>
</protein>
<reference evidence="1" key="1">
    <citation type="journal article" date="2021" name="Proc. Natl. Acad. Sci. U.S.A.">
        <title>A Catalog of Tens of Thousands of Viruses from Human Metagenomes Reveals Hidden Associations with Chronic Diseases.</title>
        <authorList>
            <person name="Tisza M.J."/>
            <person name="Buck C.B."/>
        </authorList>
    </citation>
    <scope>NUCLEOTIDE SEQUENCE</scope>
    <source>
        <strain evidence="1">CtkfK18</strain>
    </source>
</reference>